<dbReference type="RefSeq" id="WP_311985552.1">
    <property type="nucleotide sequence ID" value="NZ_JARQBZ010000025.1"/>
</dbReference>
<keyword evidence="2" id="KW-0472">Membrane</keyword>
<evidence type="ECO:0000256" key="1">
    <source>
        <dbReference type="ARBA" id="ARBA00023125"/>
    </source>
</evidence>
<keyword evidence="2" id="KW-0812">Transmembrane</keyword>
<dbReference type="Gene3D" id="1.10.260.40">
    <property type="entry name" value="lambda repressor-like DNA-binding domains"/>
    <property type="match status" value="1"/>
</dbReference>
<feature type="transmembrane region" description="Helical" evidence="2">
    <location>
        <begin position="81"/>
        <end position="101"/>
    </location>
</feature>
<dbReference type="EMBL" id="JARQBZ010000025">
    <property type="protein sequence ID" value="MDT2834759.1"/>
    <property type="molecule type" value="Genomic_DNA"/>
</dbReference>
<dbReference type="SMART" id="SM00530">
    <property type="entry name" value="HTH_XRE"/>
    <property type="match status" value="1"/>
</dbReference>
<keyword evidence="1" id="KW-0238">DNA-binding</keyword>
<dbReference type="PANTHER" id="PTHR46558:SF4">
    <property type="entry name" value="DNA-BIDING PHAGE PROTEIN"/>
    <property type="match status" value="1"/>
</dbReference>
<keyword evidence="2" id="KW-1133">Transmembrane helix</keyword>
<dbReference type="PANTHER" id="PTHR46558">
    <property type="entry name" value="TRACRIPTIONAL REGULATORY PROTEIN-RELATED-RELATED"/>
    <property type="match status" value="1"/>
</dbReference>
<dbReference type="AlphaFoldDB" id="A0AAW8UAL6"/>
<comment type="caution">
    <text evidence="4">The sequence shown here is derived from an EMBL/GenBank/DDBJ whole genome shotgun (WGS) entry which is preliminary data.</text>
</comment>
<dbReference type="Pfam" id="PF01381">
    <property type="entry name" value="HTH_3"/>
    <property type="match status" value="1"/>
</dbReference>
<proteinExistence type="predicted"/>
<dbReference type="InterPro" id="IPR001387">
    <property type="entry name" value="Cro/C1-type_HTH"/>
</dbReference>
<accession>A0AAW8UAL6</accession>
<dbReference type="PROSITE" id="PS50943">
    <property type="entry name" value="HTH_CROC1"/>
    <property type="match status" value="1"/>
</dbReference>
<protein>
    <submittedName>
        <fullName evidence="4">Helix-turn-helix domain-containing protein</fullName>
    </submittedName>
</protein>
<evidence type="ECO:0000256" key="2">
    <source>
        <dbReference type="SAM" id="Phobius"/>
    </source>
</evidence>
<evidence type="ECO:0000313" key="5">
    <source>
        <dbReference type="Proteomes" id="UP001268577"/>
    </source>
</evidence>
<organism evidence="4 5">
    <name type="scientific">Vagococcus carniphilus</name>
    <dbReference type="NCBI Taxonomy" id="218144"/>
    <lineage>
        <taxon>Bacteria</taxon>
        <taxon>Bacillati</taxon>
        <taxon>Bacillota</taxon>
        <taxon>Bacilli</taxon>
        <taxon>Lactobacillales</taxon>
        <taxon>Enterococcaceae</taxon>
        <taxon>Vagococcus</taxon>
    </lineage>
</organism>
<evidence type="ECO:0000259" key="3">
    <source>
        <dbReference type="PROSITE" id="PS50943"/>
    </source>
</evidence>
<gene>
    <name evidence="4" type="ORF">P7H70_11995</name>
</gene>
<reference evidence="4" key="1">
    <citation type="submission" date="2023-03" db="EMBL/GenBank/DDBJ databases">
        <authorList>
            <person name="Shen W."/>
            <person name="Cai J."/>
        </authorList>
    </citation>
    <scope>NUCLEOTIDE SEQUENCE</scope>
    <source>
        <strain evidence="4">P96-3</strain>
    </source>
</reference>
<sequence>MILGEKIKSIRQENKLSQEEFSEKFNVTRQTVSNWENGKSVPDLETIVRMSSEFNVSTDELLKEDKSVVQKIDSEKKKKNTLFMILIVLIVGINFSGIFFYKELQKKNTVSFTMKDDKTVDVKNKKMEEIGVGYFAVPKKGNYQLKLDGEIDSGEVEVLIKNSQSNSTVYENAKDHIEDEKLVLLDEGSYKIQIRAKDMKEKHVSLSYTIGIANK</sequence>
<feature type="domain" description="HTH cro/C1-type" evidence="3">
    <location>
        <begin position="7"/>
        <end position="61"/>
    </location>
</feature>
<name>A0AAW8UAL6_9ENTE</name>
<evidence type="ECO:0000313" key="4">
    <source>
        <dbReference type="EMBL" id="MDT2834759.1"/>
    </source>
</evidence>
<dbReference type="GO" id="GO:0003677">
    <property type="term" value="F:DNA binding"/>
    <property type="evidence" value="ECO:0007669"/>
    <property type="project" value="UniProtKB-KW"/>
</dbReference>
<dbReference type="CDD" id="cd00093">
    <property type="entry name" value="HTH_XRE"/>
    <property type="match status" value="1"/>
</dbReference>
<dbReference type="InterPro" id="IPR010982">
    <property type="entry name" value="Lambda_DNA-bd_dom_sf"/>
</dbReference>
<dbReference type="Proteomes" id="UP001268577">
    <property type="component" value="Unassembled WGS sequence"/>
</dbReference>
<dbReference type="SUPFAM" id="SSF47413">
    <property type="entry name" value="lambda repressor-like DNA-binding domains"/>
    <property type="match status" value="1"/>
</dbReference>